<dbReference type="Pfam" id="PF01738">
    <property type="entry name" value="DLH"/>
    <property type="match status" value="1"/>
</dbReference>
<dbReference type="SUPFAM" id="SSF53474">
    <property type="entry name" value="alpha/beta-Hydrolases"/>
    <property type="match status" value="1"/>
</dbReference>
<proteinExistence type="predicted"/>
<dbReference type="RefSeq" id="WP_189498772.1">
    <property type="nucleotide sequence ID" value="NZ_BMZH01000011.1"/>
</dbReference>
<protein>
    <submittedName>
        <fullName evidence="2">Carboxymethylenebutenolidase</fullName>
    </submittedName>
</protein>
<dbReference type="InterPro" id="IPR029058">
    <property type="entry name" value="AB_hydrolase_fold"/>
</dbReference>
<reference evidence="2" key="2">
    <citation type="submission" date="2020-09" db="EMBL/GenBank/DDBJ databases">
        <authorList>
            <person name="Sun Q."/>
            <person name="Kim S."/>
        </authorList>
    </citation>
    <scope>NUCLEOTIDE SEQUENCE</scope>
    <source>
        <strain evidence="2">KCTC 32513</strain>
    </source>
</reference>
<gene>
    <name evidence="2" type="ORF">GCM10009069_24020</name>
</gene>
<reference evidence="2" key="1">
    <citation type="journal article" date="2014" name="Int. J. Syst. Evol. Microbiol.">
        <title>Complete genome sequence of Corynebacterium casei LMG S-19264T (=DSM 44701T), isolated from a smear-ripened cheese.</title>
        <authorList>
            <consortium name="US DOE Joint Genome Institute (JGI-PGF)"/>
            <person name="Walter F."/>
            <person name="Albersmeier A."/>
            <person name="Kalinowski J."/>
            <person name="Ruckert C."/>
        </authorList>
    </citation>
    <scope>NUCLEOTIDE SEQUENCE</scope>
    <source>
        <strain evidence="2">KCTC 32513</strain>
    </source>
</reference>
<dbReference type="InterPro" id="IPR002925">
    <property type="entry name" value="Dienelactn_hydro"/>
</dbReference>
<dbReference type="GO" id="GO:0016787">
    <property type="term" value="F:hydrolase activity"/>
    <property type="evidence" value="ECO:0007669"/>
    <property type="project" value="InterPro"/>
</dbReference>
<name>A0A8J3CRX9_9PROT</name>
<dbReference type="Gene3D" id="3.40.50.1820">
    <property type="entry name" value="alpha/beta hydrolase"/>
    <property type="match status" value="1"/>
</dbReference>
<accession>A0A8J3CRX9</accession>
<organism evidence="2 3">
    <name type="scientific">Algimonas arctica</name>
    <dbReference type="NCBI Taxonomy" id="1479486"/>
    <lineage>
        <taxon>Bacteria</taxon>
        <taxon>Pseudomonadati</taxon>
        <taxon>Pseudomonadota</taxon>
        <taxon>Alphaproteobacteria</taxon>
        <taxon>Maricaulales</taxon>
        <taxon>Robiginitomaculaceae</taxon>
        <taxon>Algimonas</taxon>
    </lineage>
</organism>
<evidence type="ECO:0000313" key="3">
    <source>
        <dbReference type="Proteomes" id="UP000634004"/>
    </source>
</evidence>
<dbReference type="EMBL" id="BMZH01000011">
    <property type="protein sequence ID" value="GHB00428.1"/>
    <property type="molecule type" value="Genomic_DNA"/>
</dbReference>
<dbReference type="PANTHER" id="PTHR22946">
    <property type="entry name" value="DIENELACTONE HYDROLASE DOMAIN-CONTAINING PROTEIN-RELATED"/>
    <property type="match status" value="1"/>
</dbReference>
<dbReference type="InterPro" id="IPR050261">
    <property type="entry name" value="FrsA_esterase"/>
</dbReference>
<comment type="caution">
    <text evidence="2">The sequence shown here is derived from an EMBL/GenBank/DDBJ whole genome shotgun (WGS) entry which is preliminary data.</text>
</comment>
<sequence>MTISTKTFEYKDGETTCVGYLAWDDSVVSARPTVLVNHAWSGRDDFAEGVAIQMAANGYVGIALDNYGDGAQPDTLDEKMAFMGPLKENRKALRSRLKAGYKAAAALPMVDADAMAAIGFCFGGLCTLDMARAGLNLKAAISCHGLLDAPDLKPGKITADILACHGWDDPMAPPDHVVAFGAEMAAAGGDWTLMAFGNTQHAFMVPDANSPDMGLQYNKSAADQSWAAAFDLLRKHFALHGTQAQEGSS</sequence>
<feature type="domain" description="Dienelactone hydrolase" evidence="1">
    <location>
        <begin position="19"/>
        <end position="236"/>
    </location>
</feature>
<keyword evidence="3" id="KW-1185">Reference proteome</keyword>
<dbReference type="AlphaFoldDB" id="A0A8J3CRX9"/>
<dbReference type="Proteomes" id="UP000634004">
    <property type="component" value="Unassembled WGS sequence"/>
</dbReference>
<dbReference type="PANTHER" id="PTHR22946:SF0">
    <property type="entry name" value="DIENELACTONE HYDROLASE DOMAIN-CONTAINING PROTEIN"/>
    <property type="match status" value="1"/>
</dbReference>
<evidence type="ECO:0000259" key="1">
    <source>
        <dbReference type="Pfam" id="PF01738"/>
    </source>
</evidence>
<evidence type="ECO:0000313" key="2">
    <source>
        <dbReference type="EMBL" id="GHB00428.1"/>
    </source>
</evidence>